<organism evidence="2 3">
    <name type="scientific">Musa troglodytarum</name>
    <name type="common">fe'i banana</name>
    <dbReference type="NCBI Taxonomy" id="320322"/>
    <lineage>
        <taxon>Eukaryota</taxon>
        <taxon>Viridiplantae</taxon>
        <taxon>Streptophyta</taxon>
        <taxon>Embryophyta</taxon>
        <taxon>Tracheophyta</taxon>
        <taxon>Spermatophyta</taxon>
        <taxon>Magnoliopsida</taxon>
        <taxon>Liliopsida</taxon>
        <taxon>Zingiberales</taxon>
        <taxon>Musaceae</taxon>
        <taxon>Musa</taxon>
    </lineage>
</organism>
<evidence type="ECO:0000256" key="1">
    <source>
        <dbReference type="SAM" id="Phobius"/>
    </source>
</evidence>
<protein>
    <submittedName>
        <fullName evidence="2">Uncharacterized protein</fullName>
    </submittedName>
</protein>
<keyword evidence="1" id="KW-1133">Transmembrane helix</keyword>
<gene>
    <name evidence="2" type="ORF">MUK42_34348</name>
</gene>
<evidence type="ECO:0000313" key="2">
    <source>
        <dbReference type="EMBL" id="URD76762.1"/>
    </source>
</evidence>
<keyword evidence="1" id="KW-0812">Transmembrane</keyword>
<proteinExistence type="predicted"/>
<sequence>MDMASRWFPVLHGLIQLWIPVVNWSFPAFMSAFTIAIVMERGAMSACDTLSMFLNTFLIRTYADDNHMG</sequence>
<dbReference type="Proteomes" id="UP001055439">
    <property type="component" value="Chromosome 1"/>
</dbReference>
<keyword evidence="3" id="KW-1185">Reference proteome</keyword>
<dbReference type="AlphaFoldDB" id="A0A9E7EH29"/>
<evidence type="ECO:0000313" key="3">
    <source>
        <dbReference type="Proteomes" id="UP001055439"/>
    </source>
</evidence>
<keyword evidence="1" id="KW-0472">Membrane</keyword>
<accession>A0A9E7EH29</accession>
<reference evidence="2" key="1">
    <citation type="submission" date="2022-05" db="EMBL/GenBank/DDBJ databases">
        <title>The Musa troglodytarum L. genome provides insights into the mechanism of non-climacteric behaviour and enrichment of carotenoids.</title>
        <authorList>
            <person name="Wang J."/>
        </authorList>
    </citation>
    <scope>NUCLEOTIDE SEQUENCE</scope>
    <source>
        <tissue evidence="2">Leaf</tissue>
    </source>
</reference>
<name>A0A9E7EH29_9LILI</name>
<feature type="transmembrane region" description="Helical" evidence="1">
    <location>
        <begin position="15"/>
        <end position="38"/>
    </location>
</feature>
<dbReference type="EMBL" id="CP097502">
    <property type="protein sequence ID" value="URD76762.1"/>
    <property type="molecule type" value="Genomic_DNA"/>
</dbReference>